<reference evidence="12 13" key="1">
    <citation type="submission" date="2019-04" db="EMBL/GenBank/DDBJ databases">
        <authorList>
            <consortium name="Wellcome Sanger Institute Data Sharing"/>
        </authorList>
    </citation>
    <scope>NUCLEOTIDE SEQUENCE [LARGE SCALE GENOMIC DNA]</scope>
</reference>
<dbReference type="GO" id="GO:0007399">
    <property type="term" value="P:nervous system development"/>
    <property type="evidence" value="ECO:0007669"/>
    <property type="project" value="UniProtKB-ARBA"/>
</dbReference>
<comment type="subcellular location">
    <subcellularLocation>
        <location evidence="1">Secreted</location>
    </subcellularLocation>
</comment>
<evidence type="ECO:0000256" key="2">
    <source>
        <dbReference type="ARBA" id="ARBA00010952"/>
    </source>
</evidence>
<gene>
    <name evidence="12" type="primary">LOC108933465</name>
</gene>
<keyword evidence="6" id="KW-0722">Serine protease inhibitor</keyword>
<keyword evidence="7" id="KW-1015">Disulfide bond</keyword>
<evidence type="ECO:0000256" key="1">
    <source>
        <dbReference type="ARBA" id="ARBA00004613"/>
    </source>
</evidence>
<dbReference type="GeneTree" id="ENSGT00940000162996"/>
<evidence type="ECO:0008006" key="14">
    <source>
        <dbReference type="Google" id="ProtNLM"/>
    </source>
</evidence>
<keyword evidence="13" id="KW-1185">Reference proteome</keyword>
<dbReference type="Proteomes" id="UP000694397">
    <property type="component" value="Chromosome 10"/>
</dbReference>
<dbReference type="SUPFAM" id="SSF48239">
    <property type="entry name" value="Terpenoid cyclases/Protein prenyltransferases"/>
    <property type="match status" value="1"/>
</dbReference>
<evidence type="ECO:0000313" key="13">
    <source>
        <dbReference type="Proteomes" id="UP000694397"/>
    </source>
</evidence>
<keyword evidence="4" id="KW-0646">Protease inhibitor</keyword>
<comment type="similarity">
    <text evidence="2">Belongs to the protease inhibitor I39 (alpha-2-macroglobulin) family.</text>
</comment>
<dbReference type="Pfam" id="PF01835">
    <property type="entry name" value="MG2"/>
    <property type="match status" value="1"/>
</dbReference>
<protein>
    <recommendedName>
        <fullName evidence="14">Alpha-2-macroglobulin-like</fullName>
    </recommendedName>
</protein>
<dbReference type="Pfam" id="PF07678">
    <property type="entry name" value="TED_complement"/>
    <property type="match status" value="1"/>
</dbReference>
<evidence type="ECO:0000256" key="6">
    <source>
        <dbReference type="ARBA" id="ARBA00022900"/>
    </source>
</evidence>
<reference evidence="12" key="2">
    <citation type="submission" date="2025-08" db="UniProtKB">
        <authorList>
            <consortium name="Ensembl"/>
        </authorList>
    </citation>
    <scope>IDENTIFICATION</scope>
</reference>
<evidence type="ECO:0000256" key="4">
    <source>
        <dbReference type="ARBA" id="ARBA00022690"/>
    </source>
</evidence>
<dbReference type="CDD" id="cd02897">
    <property type="entry name" value="A2M_2"/>
    <property type="match status" value="1"/>
</dbReference>
<dbReference type="SMART" id="SM01361">
    <property type="entry name" value="A2M_recep"/>
    <property type="match status" value="1"/>
</dbReference>
<dbReference type="InterPro" id="IPR001599">
    <property type="entry name" value="Macroglobln_a2"/>
</dbReference>
<dbReference type="InterPro" id="IPR050473">
    <property type="entry name" value="A2M/Complement_sys"/>
</dbReference>
<dbReference type="Pfam" id="PF07677">
    <property type="entry name" value="A2M_recep"/>
    <property type="match status" value="1"/>
</dbReference>
<dbReference type="SMART" id="SM01419">
    <property type="entry name" value="Thiol-ester_cl"/>
    <property type="match status" value="1"/>
</dbReference>
<dbReference type="InterPro" id="IPR013783">
    <property type="entry name" value="Ig-like_fold"/>
</dbReference>
<keyword evidence="8" id="KW-0325">Glycoprotein</keyword>
<dbReference type="PANTHER" id="PTHR11412:SF150">
    <property type="entry name" value="ALPHA-2-MACROGLOBULIN-RELATED"/>
    <property type="match status" value="1"/>
</dbReference>
<dbReference type="InterPro" id="IPR011626">
    <property type="entry name" value="Alpha-macroglobulin_TED"/>
</dbReference>
<evidence type="ECO:0000256" key="7">
    <source>
        <dbReference type="ARBA" id="ARBA00023157"/>
    </source>
</evidence>
<reference evidence="12" key="3">
    <citation type="submission" date="2025-09" db="UniProtKB">
        <authorList>
            <consortium name="Ensembl"/>
        </authorList>
    </citation>
    <scope>IDENTIFICATION</scope>
</reference>
<evidence type="ECO:0000313" key="12">
    <source>
        <dbReference type="Ensembl" id="ENSSFOP00015079082.1"/>
    </source>
</evidence>
<dbReference type="GO" id="GO:0004867">
    <property type="term" value="F:serine-type endopeptidase inhibitor activity"/>
    <property type="evidence" value="ECO:0007669"/>
    <property type="project" value="UniProtKB-KW"/>
</dbReference>
<dbReference type="SUPFAM" id="SSF49410">
    <property type="entry name" value="Alpha-macroglobulin receptor domain"/>
    <property type="match status" value="1"/>
</dbReference>
<dbReference type="InterPro" id="IPR014756">
    <property type="entry name" value="Ig_E-set"/>
</dbReference>
<dbReference type="SMART" id="SM01360">
    <property type="entry name" value="A2M"/>
    <property type="match status" value="1"/>
</dbReference>
<dbReference type="Gene3D" id="6.20.50.160">
    <property type="match status" value="1"/>
</dbReference>
<dbReference type="Gene3D" id="2.20.130.20">
    <property type="match status" value="1"/>
</dbReference>
<feature type="domain" description="Alpha-2-macroglobulin" evidence="10">
    <location>
        <begin position="691"/>
        <end position="780"/>
    </location>
</feature>
<dbReference type="Pfam" id="PF17789">
    <property type="entry name" value="MG4"/>
    <property type="match status" value="1"/>
</dbReference>
<dbReference type="InterPro" id="IPR036595">
    <property type="entry name" value="A-macroglobulin_rcpt-bd_sf"/>
</dbReference>
<dbReference type="Ensembl" id="ENSSFOT00015059681.1">
    <property type="protein sequence ID" value="ENSSFOP00015079082.1"/>
    <property type="gene ID" value="ENSSFOG00015000845.2"/>
</dbReference>
<dbReference type="InterPro" id="IPR009048">
    <property type="entry name" value="A-macroglobulin_rcpt-bd"/>
</dbReference>
<evidence type="ECO:0000259" key="10">
    <source>
        <dbReference type="SMART" id="SM01360"/>
    </source>
</evidence>
<evidence type="ECO:0000256" key="5">
    <source>
        <dbReference type="ARBA" id="ARBA00022729"/>
    </source>
</evidence>
<dbReference type="InterPro" id="IPR011625">
    <property type="entry name" value="A2M_N_BRD"/>
</dbReference>
<dbReference type="SUPFAM" id="SSF81296">
    <property type="entry name" value="E set domains"/>
    <property type="match status" value="1"/>
</dbReference>
<accession>A0A8C9WW51</accession>
<dbReference type="SMART" id="SM01359">
    <property type="entry name" value="A2M_N_2"/>
    <property type="match status" value="1"/>
</dbReference>
<evidence type="ECO:0000259" key="9">
    <source>
        <dbReference type="SMART" id="SM01359"/>
    </source>
</evidence>
<proteinExistence type="inferred from homology"/>
<dbReference type="OrthoDB" id="9998011at2759"/>
<keyword evidence="3" id="KW-0964">Secreted</keyword>
<dbReference type="PROSITE" id="PS00477">
    <property type="entry name" value="ALPHA_2_MACROGLOBULIN"/>
    <property type="match status" value="1"/>
</dbReference>
<dbReference type="Gene3D" id="2.60.40.690">
    <property type="entry name" value="Alpha-macroglobulin, receptor-binding domain"/>
    <property type="match status" value="1"/>
</dbReference>
<evidence type="ECO:0000256" key="3">
    <source>
        <dbReference type="ARBA" id="ARBA00022525"/>
    </source>
</evidence>
<feature type="domain" description="Alpha-2-macroglobulin bait region" evidence="9">
    <location>
        <begin position="420"/>
        <end position="568"/>
    </location>
</feature>
<dbReference type="InterPro" id="IPR008930">
    <property type="entry name" value="Terpenoid_cyclase/PrenylTrfase"/>
</dbReference>
<dbReference type="Gene3D" id="1.50.10.20">
    <property type="match status" value="1"/>
</dbReference>
<dbReference type="PANTHER" id="PTHR11412">
    <property type="entry name" value="MACROGLOBULIN / COMPLEMENT"/>
    <property type="match status" value="1"/>
</dbReference>
<evidence type="ECO:0000259" key="11">
    <source>
        <dbReference type="SMART" id="SM01361"/>
    </source>
</evidence>
<dbReference type="InterPro" id="IPR047565">
    <property type="entry name" value="Alpha-macroglob_thiol-ester_cl"/>
</dbReference>
<dbReference type="Gene3D" id="2.60.40.10">
    <property type="entry name" value="Immunoglobulins"/>
    <property type="match status" value="2"/>
</dbReference>
<dbReference type="InterPro" id="IPR002890">
    <property type="entry name" value="MG2"/>
</dbReference>
<name>A0A8C9WW51_SCLFO</name>
<dbReference type="Gene3D" id="2.60.120.1540">
    <property type="match status" value="1"/>
</dbReference>
<dbReference type="InterPro" id="IPR040839">
    <property type="entry name" value="MG4"/>
</dbReference>
<dbReference type="Pfam" id="PF00207">
    <property type="entry name" value="A2M"/>
    <property type="match status" value="1"/>
</dbReference>
<dbReference type="InterPro" id="IPR019742">
    <property type="entry name" value="MacrogloblnA2_CS"/>
</dbReference>
<feature type="domain" description="Alpha-macroglobulin receptor-binding" evidence="11">
    <location>
        <begin position="1289"/>
        <end position="1377"/>
    </location>
</feature>
<sequence length="1388" mass="153677">IFKIGLASSLYTMCSVDQYSCVAGGFLVTFPAVIPADSQAKVCASLLYPNETLHMSIFLKLRDHATLLLEKKTNEAFYQCFHFQAPAVEKESIQSIRVEVRGESFQMMKDSSVMFKPYSEITFIQTDKPVYKPGQTGVLPIPCHFLCLTEQNKLQSYLFSCLLVQDVHQNRIGQWTNVSTNGRILQLSHPLSSEAPLGTYTLSAAVGETRTQHSFKVKEYGKPVRCFPLVNINSSFYIRSIRFALVSVALMLVICPHHQLDKTGCGSHAFNMSYFHNLGSNFQGTLAFNAKVEEQGTGVILQESAKVHINYTIGRVKFVETPSFYDPGSNIEGKVVDFKDLPVVDMPVYLYRGSWSSDVMLNLTTDQHGMASFSLNMTDHNDHLNLRVRTQFSLTYYEDARQAISPLQPVTVQRPSVSSVVLQNVEQPLACGKVAHFTGKYVVVGEKAQDSPLNLVSGCDGVHLEGVSLATKKALVCLVVLQGEVSFELMVDPEMSPVLQVLVYSVLPSGNVIAGNKDFETEKCFKHKVSLEFSPPRAVPAEQGTLKVTAQPGALCGLSSVDQSVLLLEPNKQLDADKIFSLLPVQKTTHVPYTLKDSETCLHVRTRRYVIPHRNDALRVFTGLGLKTATNFFITMPHCLLFKGQTYHYTQHYENLLVVQNSSTFNLHEMAFGASLENQPIETMRTFFPETWIWDLVEVGESGSTEVPITVPDTITTWEAEAFCLSPVGLGLAPSTQLTVFQPFFLELTLPYSIIRGERFELKATVFNYLPKCIMVCAPPSSDYKLEPHPGSQYSSCLCASETKTFQWGLVASALGAVNVTVSAEAVPSQTECDNEVVSVPEKGRIDRVTRALLVKAEGMEKTDSHSWLLCPKGEEIKEEVKLELPENVVEGSARGSVSVIGDILGRALQNLEGLLAMPYGCGEQNMALLAPNIYILHYLEATGQLTSAISEKATPFLKSGYQRQLNYKHPDGAFSTFGTGSGNTWLTAFVAKSFVKAQAFVFIDPTIVEQAQTWLLKNQKPDGCFNTVGKLFNNRMKGGVADDVTLTAYITAAFLESKTSVSHSALNNSLACLRSDTSYLTNTYTSALLAYTFSLAGDHEKRDELLEHLHRLALEQGGLLHWSQSTTEMTLSVEISSYVLLAVLNKSPLTAEDMGYAVRIVRWMAGQQNSYGGFSSTQDTVVALQALALFSTLAHTSEGSSTVTVQSTSGEQHRFLVDQGNRLLYQERALKDVTGQYSIAVQGTSCASVQTTLRYNIPTPVSQLSEAKVTPANFVFLHSRYNGLLESTNMVLVDIKVLSGFVPDPLSLTQLKRSELVERVDSKGDHIEMYLKELTRNIPKFYKLQLQQELKVKNLKAAVIKMYDYYQPSDYVLTEYSSPCADRMLSL</sequence>
<keyword evidence="5" id="KW-0732">Signal</keyword>
<dbReference type="InterPro" id="IPR041813">
    <property type="entry name" value="A2M_TED"/>
</dbReference>
<dbReference type="Gene3D" id="2.60.40.1930">
    <property type="match status" value="2"/>
</dbReference>
<dbReference type="Pfam" id="PF07703">
    <property type="entry name" value="A2M_BRD"/>
    <property type="match status" value="1"/>
</dbReference>
<evidence type="ECO:0000256" key="8">
    <source>
        <dbReference type="ARBA" id="ARBA00023180"/>
    </source>
</evidence>
<dbReference type="GO" id="GO:0005615">
    <property type="term" value="C:extracellular space"/>
    <property type="evidence" value="ECO:0007669"/>
    <property type="project" value="InterPro"/>
</dbReference>
<organism evidence="12 13">
    <name type="scientific">Scleropages formosus</name>
    <name type="common">Asian bonytongue</name>
    <name type="synonym">Osteoglossum formosum</name>
    <dbReference type="NCBI Taxonomy" id="113540"/>
    <lineage>
        <taxon>Eukaryota</taxon>
        <taxon>Metazoa</taxon>
        <taxon>Chordata</taxon>
        <taxon>Craniata</taxon>
        <taxon>Vertebrata</taxon>
        <taxon>Euteleostomi</taxon>
        <taxon>Actinopterygii</taxon>
        <taxon>Neopterygii</taxon>
        <taxon>Teleostei</taxon>
        <taxon>Osteoglossocephala</taxon>
        <taxon>Osteoglossomorpha</taxon>
        <taxon>Osteoglossiformes</taxon>
        <taxon>Osteoglossidae</taxon>
        <taxon>Scleropages</taxon>
    </lineage>
</organism>
<dbReference type="FunFam" id="1.50.10.20:FF:000001">
    <property type="entry name" value="CD109 isoform 1"/>
    <property type="match status" value="1"/>
</dbReference>